<dbReference type="KEGG" id="gry:D7I44_14520"/>
<dbReference type="OrthoDB" id="9808360at2"/>
<dbReference type="SUPFAM" id="SSF46785">
    <property type="entry name" value="Winged helix' DNA-binding domain"/>
    <property type="match status" value="1"/>
</dbReference>
<keyword evidence="2" id="KW-1185">Reference proteome</keyword>
<evidence type="ECO:0000313" key="1">
    <source>
        <dbReference type="EMBL" id="AYG04616.1"/>
    </source>
</evidence>
<dbReference type="GO" id="GO:0005829">
    <property type="term" value="C:cytosol"/>
    <property type="evidence" value="ECO:0007669"/>
    <property type="project" value="TreeGrafter"/>
</dbReference>
<sequence length="164" mass="17523">MRLSGGVEWALHCCVVLSRGVEEPVPVARLAELYDVSPTYLAKHLQSLAADGLIESVRGKRGGYRLTRSAESITVLDVVRAIEGDGAAFVCTEIRQRGPCAAAAEDCQRACSIARVMIAAEEAWRSALRDVSIRDVADDVDRVAGKGALTRMRSWLAAAPSIGA</sequence>
<dbReference type="CDD" id="cd00090">
    <property type="entry name" value="HTH_ARSR"/>
    <property type="match status" value="1"/>
</dbReference>
<dbReference type="InterPro" id="IPR030489">
    <property type="entry name" value="TR_Rrf2-type_CS"/>
</dbReference>
<dbReference type="InterPro" id="IPR036388">
    <property type="entry name" value="WH-like_DNA-bd_sf"/>
</dbReference>
<dbReference type="Gene3D" id="1.10.10.10">
    <property type="entry name" value="Winged helix-like DNA-binding domain superfamily/Winged helix DNA-binding domain"/>
    <property type="match status" value="1"/>
</dbReference>
<dbReference type="GO" id="GO:0003700">
    <property type="term" value="F:DNA-binding transcription factor activity"/>
    <property type="evidence" value="ECO:0007669"/>
    <property type="project" value="TreeGrafter"/>
</dbReference>
<gene>
    <name evidence="1" type="ORF">D7I44_14520</name>
</gene>
<dbReference type="AlphaFoldDB" id="A0A387BU95"/>
<dbReference type="InterPro" id="IPR011991">
    <property type="entry name" value="ArsR-like_HTH"/>
</dbReference>
<dbReference type="PANTHER" id="PTHR33221">
    <property type="entry name" value="WINGED HELIX-TURN-HELIX TRANSCRIPTIONAL REGULATOR, RRF2 FAMILY"/>
    <property type="match status" value="1"/>
</dbReference>
<name>A0A387BU95_9MICO</name>
<reference evidence="1 2" key="1">
    <citation type="submission" date="2018-09" db="EMBL/GenBank/DDBJ databases">
        <title>Genome sequencing of strain 2DFW10M-5.</title>
        <authorList>
            <person name="Heo J."/>
            <person name="Kim S.-J."/>
            <person name="Kwon S.-W."/>
        </authorList>
    </citation>
    <scope>NUCLEOTIDE SEQUENCE [LARGE SCALE GENOMIC DNA]</scope>
    <source>
        <strain evidence="1 2">2DFW10M-5</strain>
    </source>
</reference>
<dbReference type="Pfam" id="PF02082">
    <property type="entry name" value="Rrf2"/>
    <property type="match status" value="1"/>
</dbReference>
<dbReference type="PANTHER" id="PTHR33221:SF13">
    <property type="entry name" value="TRANSCRIPTIONAL REGULATOR-RELATED"/>
    <property type="match status" value="1"/>
</dbReference>
<dbReference type="PROSITE" id="PS51197">
    <property type="entry name" value="HTH_RRF2_2"/>
    <property type="match status" value="1"/>
</dbReference>
<dbReference type="InterPro" id="IPR036390">
    <property type="entry name" value="WH_DNA-bd_sf"/>
</dbReference>
<dbReference type="EMBL" id="CP032624">
    <property type="protein sequence ID" value="AYG04616.1"/>
    <property type="molecule type" value="Genomic_DNA"/>
</dbReference>
<dbReference type="RefSeq" id="WP_120790145.1">
    <property type="nucleotide sequence ID" value="NZ_CP032624.1"/>
</dbReference>
<proteinExistence type="predicted"/>
<evidence type="ECO:0000313" key="2">
    <source>
        <dbReference type="Proteomes" id="UP000275069"/>
    </source>
</evidence>
<protein>
    <submittedName>
        <fullName evidence="1">Rrf2 family transcriptional regulator</fullName>
    </submittedName>
</protein>
<dbReference type="Proteomes" id="UP000275069">
    <property type="component" value="Chromosome"/>
</dbReference>
<organism evidence="1 2">
    <name type="scientific">Gryllotalpicola protaetiae</name>
    <dbReference type="NCBI Taxonomy" id="2419771"/>
    <lineage>
        <taxon>Bacteria</taxon>
        <taxon>Bacillati</taxon>
        <taxon>Actinomycetota</taxon>
        <taxon>Actinomycetes</taxon>
        <taxon>Micrococcales</taxon>
        <taxon>Microbacteriaceae</taxon>
        <taxon>Gryllotalpicola</taxon>
    </lineage>
</organism>
<dbReference type="InterPro" id="IPR000944">
    <property type="entry name" value="Tscrpt_reg_Rrf2"/>
</dbReference>
<accession>A0A387BU95</accession>
<dbReference type="PROSITE" id="PS01332">
    <property type="entry name" value="HTH_RRF2_1"/>
    <property type="match status" value="1"/>
</dbReference>
<dbReference type="NCBIfam" id="TIGR00738">
    <property type="entry name" value="rrf2_super"/>
    <property type="match status" value="1"/>
</dbReference>